<dbReference type="OrthoDB" id="8945484at2759"/>
<protein>
    <submittedName>
        <fullName evidence="1">Uncharacterized protein</fullName>
    </submittedName>
</protein>
<evidence type="ECO:0000313" key="2">
    <source>
        <dbReference type="Proteomes" id="UP000824540"/>
    </source>
</evidence>
<dbReference type="EMBL" id="JAFBMS010000007">
    <property type="protein sequence ID" value="KAG9350760.1"/>
    <property type="molecule type" value="Genomic_DNA"/>
</dbReference>
<organism evidence="1 2">
    <name type="scientific">Albula glossodonta</name>
    <name type="common">roundjaw bonefish</name>
    <dbReference type="NCBI Taxonomy" id="121402"/>
    <lineage>
        <taxon>Eukaryota</taxon>
        <taxon>Metazoa</taxon>
        <taxon>Chordata</taxon>
        <taxon>Craniata</taxon>
        <taxon>Vertebrata</taxon>
        <taxon>Euteleostomi</taxon>
        <taxon>Actinopterygii</taxon>
        <taxon>Neopterygii</taxon>
        <taxon>Teleostei</taxon>
        <taxon>Albuliformes</taxon>
        <taxon>Albulidae</taxon>
        <taxon>Albula</taxon>
    </lineage>
</organism>
<dbReference type="AlphaFoldDB" id="A0A8T2PF71"/>
<keyword evidence="2" id="KW-1185">Reference proteome</keyword>
<name>A0A8T2PF71_9TELE</name>
<comment type="caution">
    <text evidence="1">The sequence shown here is derived from an EMBL/GenBank/DDBJ whole genome shotgun (WGS) entry which is preliminary data.</text>
</comment>
<sequence length="125" mass="13998">MASSAVNLAQIDKQVEIRWEIGELNMGVRLLKLSWDQDTSSKSQLPLEESSLLEVCNASFCEDEDDESQTSSVPLNPDYNRLPPPLELAECSHEQSSCDVTTPIYRNGLVFELKGENSLDIRPQL</sequence>
<evidence type="ECO:0000313" key="1">
    <source>
        <dbReference type="EMBL" id="KAG9350760.1"/>
    </source>
</evidence>
<reference evidence="1" key="1">
    <citation type="thesis" date="2021" institute="BYU ScholarsArchive" country="Provo, UT, USA">
        <title>Applications of and Algorithms for Genome Assembly and Genomic Analyses with an Emphasis on Marine Teleosts.</title>
        <authorList>
            <person name="Pickett B.D."/>
        </authorList>
    </citation>
    <scope>NUCLEOTIDE SEQUENCE</scope>
    <source>
        <strain evidence="1">HI-2016</strain>
    </source>
</reference>
<gene>
    <name evidence="1" type="ORF">JZ751_024649</name>
</gene>
<proteinExistence type="predicted"/>
<accession>A0A8T2PF71</accession>
<dbReference type="Proteomes" id="UP000824540">
    <property type="component" value="Unassembled WGS sequence"/>
</dbReference>